<feature type="transmembrane region" description="Helical" evidence="9">
    <location>
        <begin position="29"/>
        <end position="49"/>
    </location>
</feature>
<protein>
    <recommendedName>
        <fullName evidence="2">histidine kinase</fullName>
        <ecNumber evidence="2">2.7.13.3</ecNumber>
    </recommendedName>
</protein>
<evidence type="ECO:0000313" key="13">
    <source>
        <dbReference type="Proteomes" id="UP000215694"/>
    </source>
</evidence>
<dbReference type="InterPro" id="IPR036890">
    <property type="entry name" value="HATPase_C_sf"/>
</dbReference>
<accession>A0A371J7Z4</accession>
<dbReference type="GO" id="GO:0005524">
    <property type="term" value="F:ATP binding"/>
    <property type="evidence" value="ECO:0007669"/>
    <property type="project" value="UniProtKB-KW"/>
</dbReference>
<feature type="transmembrane region" description="Helical" evidence="9">
    <location>
        <begin position="56"/>
        <end position="79"/>
    </location>
</feature>
<dbReference type="Gene3D" id="3.30.565.10">
    <property type="entry name" value="Histidine kinase-like ATPase, C-terminal domain"/>
    <property type="match status" value="1"/>
</dbReference>
<keyword evidence="7" id="KW-0067">ATP-binding</keyword>
<dbReference type="Pfam" id="PF07730">
    <property type="entry name" value="HisKA_3"/>
    <property type="match status" value="1"/>
</dbReference>
<evidence type="ECO:0000256" key="1">
    <source>
        <dbReference type="ARBA" id="ARBA00000085"/>
    </source>
</evidence>
<keyword evidence="6 12" id="KW-0418">Kinase</keyword>
<dbReference type="CDD" id="cd16917">
    <property type="entry name" value="HATPase_UhpB-NarQ-NarX-like"/>
    <property type="match status" value="1"/>
</dbReference>
<gene>
    <name evidence="12" type="ORF">CHL78_004430</name>
</gene>
<dbReference type="Proteomes" id="UP000215694">
    <property type="component" value="Unassembled WGS sequence"/>
</dbReference>
<keyword evidence="3" id="KW-0597">Phosphoprotein</keyword>
<keyword evidence="5" id="KW-0547">Nucleotide-binding</keyword>
<evidence type="ECO:0000256" key="8">
    <source>
        <dbReference type="ARBA" id="ARBA00023012"/>
    </source>
</evidence>
<sequence length="388" mass="43951">MSKRTLLIYIRYLSLFMVILNIFSNNNEISFLPIILIMSMIINNQVRFFNFKNNSILSCISIAIEIIIVSFLQSSINSVGDIFYFIPSVLDVCFFKNSLLKYILLSIIALCSFVINLSASFGSATGSCVILIIISVLCIYIYNESLNKVNIQNLYDKLRISEDNLKKSNSDLEIYASSVQELAILKERNRISREIHDSVGHALSTTIIQLGALEKLLTNNKDLFELVKELRLFVNKSLQDVRRAVTDLKPIEYEIYQNLFKIEELTNNFTKLTNIDVKLTISKNTWDLSSVQYTSLYRIVQESLSNSSKHGKSSKINIFITFNTRDLVVTISDNGIGCKNIVKGNGINSICERINELNGTVEFDNSSNGFSIRASFPKHTGGDFIEKN</sequence>
<dbReference type="GO" id="GO:0046983">
    <property type="term" value="F:protein dimerization activity"/>
    <property type="evidence" value="ECO:0007669"/>
    <property type="project" value="InterPro"/>
</dbReference>
<evidence type="ECO:0000259" key="11">
    <source>
        <dbReference type="Pfam" id="PF07730"/>
    </source>
</evidence>
<evidence type="ECO:0000256" key="4">
    <source>
        <dbReference type="ARBA" id="ARBA00022679"/>
    </source>
</evidence>
<dbReference type="SUPFAM" id="SSF55874">
    <property type="entry name" value="ATPase domain of HSP90 chaperone/DNA topoisomerase II/histidine kinase"/>
    <property type="match status" value="1"/>
</dbReference>
<dbReference type="OrthoDB" id="9781904at2"/>
<dbReference type="GO" id="GO:0016020">
    <property type="term" value="C:membrane"/>
    <property type="evidence" value="ECO:0007669"/>
    <property type="project" value="InterPro"/>
</dbReference>
<dbReference type="Pfam" id="PF02518">
    <property type="entry name" value="HATPase_c"/>
    <property type="match status" value="1"/>
</dbReference>
<keyword evidence="4" id="KW-0808">Transferase</keyword>
<evidence type="ECO:0000256" key="5">
    <source>
        <dbReference type="ARBA" id="ARBA00022741"/>
    </source>
</evidence>
<keyword evidence="13" id="KW-1185">Reference proteome</keyword>
<feature type="domain" description="Signal transduction histidine kinase subgroup 3 dimerisation and phosphoacceptor" evidence="11">
    <location>
        <begin position="187"/>
        <end position="251"/>
    </location>
</feature>
<evidence type="ECO:0000259" key="10">
    <source>
        <dbReference type="Pfam" id="PF02518"/>
    </source>
</evidence>
<evidence type="ECO:0000313" key="12">
    <source>
        <dbReference type="EMBL" id="RDY28787.1"/>
    </source>
</evidence>
<keyword evidence="8" id="KW-0902">Two-component regulatory system</keyword>
<organism evidence="12 13">
    <name type="scientific">Romboutsia weinsteinii</name>
    <dbReference type="NCBI Taxonomy" id="2020949"/>
    <lineage>
        <taxon>Bacteria</taxon>
        <taxon>Bacillati</taxon>
        <taxon>Bacillota</taxon>
        <taxon>Clostridia</taxon>
        <taxon>Peptostreptococcales</taxon>
        <taxon>Peptostreptococcaceae</taxon>
        <taxon>Romboutsia</taxon>
    </lineage>
</organism>
<dbReference type="Gene3D" id="1.20.5.1930">
    <property type="match status" value="1"/>
</dbReference>
<dbReference type="EC" id="2.7.13.3" evidence="2"/>
<feature type="transmembrane region" description="Helical" evidence="9">
    <location>
        <begin position="99"/>
        <end position="117"/>
    </location>
</feature>
<dbReference type="PANTHER" id="PTHR24421">
    <property type="entry name" value="NITRATE/NITRITE SENSOR PROTEIN NARX-RELATED"/>
    <property type="match status" value="1"/>
</dbReference>
<evidence type="ECO:0000256" key="3">
    <source>
        <dbReference type="ARBA" id="ARBA00022553"/>
    </source>
</evidence>
<dbReference type="InterPro" id="IPR003594">
    <property type="entry name" value="HATPase_dom"/>
</dbReference>
<reference evidence="12 13" key="1">
    <citation type="journal article" date="2017" name="Genome Announc.">
        <title>Draft Genome Sequence of Romboutsia weinsteinii sp. nov. Strain CCRI-19649(T) Isolated from Surface Water.</title>
        <authorList>
            <person name="Maheux A.F."/>
            <person name="Boudreau D.K."/>
            <person name="Berube E."/>
            <person name="Boissinot M."/>
            <person name="Cantin P."/>
            <person name="Raymond F."/>
            <person name="Corbeil J."/>
            <person name="Omar R.F."/>
            <person name="Bergeron M.G."/>
        </authorList>
    </citation>
    <scope>NUCLEOTIDE SEQUENCE [LARGE SCALE GENOMIC DNA]</scope>
    <source>
        <strain evidence="12 13">CCRI-19649</strain>
    </source>
</reference>
<keyword evidence="9" id="KW-0812">Transmembrane</keyword>
<evidence type="ECO:0000256" key="6">
    <source>
        <dbReference type="ARBA" id="ARBA00022777"/>
    </source>
</evidence>
<comment type="catalytic activity">
    <reaction evidence="1">
        <text>ATP + protein L-histidine = ADP + protein N-phospho-L-histidine.</text>
        <dbReference type="EC" id="2.7.13.3"/>
    </reaction>
</comment>
<proteinExistence type="predicted"/>
<dbReference type="PANTHER" id="PTHR24421:SF10">
    <property type="entry name" value="NITRATE_NITRITE SENSOR PROTEIN NARQ"/>
    <property type="match status" value="1"/>
</dbReference>
<evidence type="ECO:0000256" key="7">
    <source>
        <dbReference type="ARBA" id="ARBA00022840"/>
    </source>
</evidence>
<feature type="transmembrane region" description="Helical" evidence="9">
    <location>
        <begin position="124"/>
        <end position="142"/>
    </location>
</feature>
<keyword evidence="9" id="KW-0472">Membrane</keyword>
<dbReference type="InterPro" id="IPR011712">
    <property type="entry name" value="Sig_transdc_His_kin_sub3_dim/P"/>
</dbReference>
<feature type="transmembrane region" description="Helical" evidence="9">
    <location>
        <begin position="7"/>
        <end position="23"/>
    </location>
</feature>
<name>A0A371J7Z4_9FIRM</name>
<dbReference type="RefSeq" id="WP_094366604.1">
    <property type="nucleotide sequence ID" value="NZ_NOJY02000005.1"/>
</dbReference>
<feature type="domain" description="Histidine kinase/HSP90-like ATPase" evidence="10">
    <location>
        <begin position="294"/>
        <end position="378"/>
    </location>
</feature>
<evidence type="ECO:0000256" key="2">
    <source>
        <dbReference type="ARBA" id="ARBA00012438"/>
    </source>
</evidence>
<comment type="caution">
    <text evidence="12">The sequence shown here is derived from an EMBL/GenBank/DDBJ whole genome shotgun (WGS) entry which is preliminary data.</text>
</comment>
<evidence type="ECO:0000256" key="9">
    <source>
        <dbReference type="SAM" id="Phobius"/>
    </source>
</evidence>
<dbReference type="InterPro" id="IPR050482">
    <property type="entry name" value="Sensor_HK_TwoCompSys"/>
</dbReference>
<keyword evidence="9" id="KW-1133">Transmembrane helix</keyword>
<dbReference type="EMBL" id="NOJY02000005">
    <property type="protein sequence ID" value="RDY28787.1"/>
    <property type="molecule type" value="Genomic_DNA"/>
</dbReference>
<dbReference type="GO" id="GO:0000155">
    <property type="term" value="F:phosphorelay sensor kinase activity"/>
    <property type="evidence" value="ECO:0007669"/>
    <property type="project" value="InterPro"/>
</dbReference>
<dbReference type="AlphaFoldDB" id="A0A371J7Z4"/>